<evidence type="ECO:0000256" key="2">
    <source>
        <dbReference type="SAM" id="Phobius"/>
    </source>
</evidence>
<name>A0A485LNC4_9STRA</name>
<feature type="region of interest" description="Disordered" evidence="1">
    <location>
        <begin position="837"/>
        <end position="864"/>
    </location>
</feature>
<feature type="region of interest" description="Disordered" evidence="1">
    <location>
        <begin position="135"/>
        <end position="225"/>
    </location>
</feature>
<reference evidence="4 5" key="1">
    <citation type="submission" date="2019-03" db="EMBL/GenBank/DDBJ databases">
        <authorList>
            <person name="Gaulin E."/>
            <person name="Dumas B."/>
        </authorList>
    </citation>
    <scope>NUCLEOTIDE SEQUENCE [LARGE SCALE GENOMIC DNA]</scope>
    <source>
        <strain evidence="4">CBS 568.67</strain>
    </source>
</reference>
<feature type="region of interest" description="Disordered" evidence="1">
    <location>
        <begin position="923"/>
        <end position="946"/>
    </location>
</feature>
<feature type="compositionally biased region" description="Pro residues" evidence="1">
    <location>
        <begin position="213"/>
        <end position="225"/>
    </location>
</feature>
<feature type="compositionally biased region" description="Basic and acidic residues" evidence="1">
    <location>
        <begin position="605"/>
        <end position="614"/>
    </location>
</feature>
<feature type="compositionally biased region" description="Basic residues" evidence="1">
    <location>
        <begin position="200"/>
        <end position="212"/>
    </location>
</feature>
<feature type="compositionally biased region" description="Basic and acidic residues" evidence="1">
    <location>
        <begin position="575"/>
        <end position="589"/>
    </location>
</feature>
<organism evidence="4 5">
    <name type="scientific">Aphanomyces stellatus</name>
    <dbReference type="NCBI Taxonomy" id="120398"/>
    <lineage>
        <taxon>Eukaryota</taxon>
        <taxon>Sar</taxon>
        <taxon>Stramenopiles</taxon>
        <taxon>Oomycota</taxon>
        <taxon>Saprolegniomycetes</taxon>
        <taxon>Saprolegniales</taxon>
        <taxon>Verrucalvaceae</taxon>
        <taxon>Aphanomyces</taxon>
    </lineage>
</organism>
<evidence type="ECO:0000256" key="1">
    <source>
        <dbReference type="SAM" id="MobiDB-lite"/>
    </source>
</evidence>
<protein>
    <submittedName>
        <fullName evidence="4">Aste57867_22969 protein</fullName>
    </submittedName>
</protein>
<dbReference type="AlphaFoldDB" id="A0A485LNC4"/>
<dbReference type="Proteomes" id="UP000332933">
    <property type="component" value="Unassembled WGS sequence"/>
</dbReference>
<feature type="compositionally biased region" description="Basic and acidic residues" evidence="1">
    <location>
        <begin position="659"/>
        <end position="678"/>
    </location>
</feature>
<feature type="transmembrane region" description="Helical" evidence="2">
    <location>
        <begin position="6"/>
        <end position="29"/>
    </location>
</feature>
<feature type="compositionally biased region" description="Acidic residues" evidence="1">
    <location>
        <begin position="847"/>
        <end position="856"/>
    </location>
</feature>
<feature type="region of interest" description="Disordered" evidence="1">
    <location>
        <begin position="549"/>
        <end position="810"/>
    </location>
</feature>
<dbReference type="OrthoDB" id="79234at2759"/>
<dbReference type="EMBL" id="VJMH01007220">
    <property type="protein sequence ID" value="KAF0685095.1"/>
    <property type="molecule type" value="Genomic_DNA"/>
</dbReference>
<keyword evidence="2" id="KW-1133">Transmembrane helix</keyword>
<gene>
    <name evidence="4" type="primary">Aste57867_22969</name>
    <name evidence="3" type="ORF">As57867_022898</name>
    <name evidence="4" type="ORF">ASTE57867_22969</name>
</gene>
<reference evidence="3" key="2">
    <citation type="submission" date="2019-06" db="EMBL/GenBank/DDBJ databases">
        <title>Genomics analysis of Aphanomyces spp. identifies a new class of oomycete effector associated with host adaptation.</title>
        <authorList>
            <person name="Gaulin E."/>
        </authorList>
    </citation>
    <scope>NUCLEOTIDE SEQUENCE</scope>
    <source>
        <strain evidence="3">CBS 578.67</strain>
    </source>
</reference>
<feature type="compositionally biased region" description="Basic and acidic residues" evidence="1">
    <location>
        <begin position="135"/>
        <end position="152"/>
    </location>
</feature>
<feature type="compositionally biased region" description="Polar residues" evidence="1">
    <location>
        <begin position="682"/>
        <end position="698"/>
    </location>
</feature>
<sequence length="1108" mass="121979">MERQHGWMWKLILGSVLVGLVGYMSPLLLKESPDQRRATLVTTHVDLQKKGESVKQQFAQLKHELDEYQTSVGDIWKITALRKMREEQVLAESQEHLDGIKSWLEERRESMEKLMAETTDGIQDALSILREKTTAPHEEHPDEAPKDDEPHTNVDVPVESSDDDRIPTENTPTPSQPSAQVESPVIVNPDAGKKPPPVPRRPHPVPPKKKKPLPPAPIDPPPPPPVTLSTAKTAFPITLTQAVVGFCIVLVTLVAFSMISEYRTGEPSFFSPRRKPKRDPNDEMAGSYVDLQYNTREGIASATPCVNLVVKIVLTPTPFHPGIDTACVPVVQQRTTMDKLGFGKKALNVKALWKKLEFTVKTAKLEQNQLKKYQAVQTQALVEAQKQLLAEGQHLTDAELQQARPANDDGSGLYSRESLILRYGLRRHEGIVQAVQNLWKVAAPRDDLGCLVRAGYVSFYMCVAKYLDASFDHASATATVEAEWENDRKGNESMGFALFFDSIFQLADLWVDSLDPDDYVHFLNGIAANVFIPKSYRLKEAADITTIKRDETSDDEDDEEEDESDDERDKKRKPPAKETSRPASREAVTKKATGNTTEKTNVAKKKADNEEKNKAAALQKKAAQNKAHNESASPNPSILQAPRPHISTATTTAKLQSHALHESERRRDHQAEQSHHEAPQVPLQQQAGKSAAKSTTTMLAFPGDGDAGGADGDEDDQTHGRDARNGVHQLGNGAMMRGGSKTDLKAKDAPRTYSNNETSDDVVEKQAVAPRLMGFASARHLPNDAANQAEKRRPKGEPTKQNPKKGKLKLEQIMTSQTDKRVGKGSFVAGAIPTAKGLESKQKTQCVDEDGADEDGTSLSPWDVPTVISDETNLAKTIRVHIQPARARFNLDDALVSDVEGEYHDGGLHRDKMRGGALVKVKASPPDEDDIPADTISPEKSSGGGGMGSVVIGTSIPKPKHSPLMAHDLAILTRRDPPPPRCLSPLVDIAAPSTLVDDLSPPRRRETRSPRTFLRAAKMQRQAPFRPSPRGLAAAPNTQSLPVLLAENPSTSALLTINRREFTLERSQCTERHGPSRIALLKIKQKVNKTQHFAGRLMDNSIMLIEDD</sequence>
<dbReference type="PANTHER" id="PTHR24216">
    <property type="entry name" value="PAXILLIN-RELATED"/>
    <property type="match status" value="1"/>
</dbReference>
<evidence type="ECO:0000313" key="4">
    <source>
        <dbReference type="EMBL" id="VFT99619.1"/>
    </source>
</evidence>
<evidence type="ECO:0000313" key="3">
    <source>
        <dbReference type="EMBL" id="KAF0685095.1"/>
    </source>
</evidence>
<feature type="compositionally biased region" description="Polar residues" evidence="1">
    <location>
        <begin position="168"/>
        <end position="181"/>
    </location>
</feature>
<accession>A0A485LNC4</accession>
<feature type="compositionally biased region" description="Acidic residues" evidence="1">
    <location>
        <begin position="552"/>
        <end position="566"/>
    </location>
</feature>
<keyword evidence="2" id="KW-0812">Transmembrane</keyword>
<dbReference type="EMBL" id="CAADRA010007246">
    <property type="protein sequence ID" value="VFT99619.1"/>
    <property type="molecule type" value="Genomic_DNA"/>
</dbReference>
<feature type="compositionally biased region" description="Basic and acidic residues" evidence="1">
    <location>
        <begin position="740"/>
        <end position="750"/>
    </location>
</feature>
<keyword evidence="5" id="KW-1185">Reference proteome</keyword>
<feature type="compositionally biased region" description="Low complexity" evidence="1">
    <location>
        <begin position="615"/>
        <end position="626"/>
    </location>
</feature>
<proteinExistence type="predicted"/>
<feature type="compositionally biased region" description="Basic and acidic residues" evidence="1">
    <location>
        <begin position="789"/>
        <end position="798"/>
    </location>
</feature>
<evidence type="ECO:0000313" key="5">
    <source>
        <dbReference type="Proteomes" id="UP000332933"/>
    </source>
</evidence>
<keyword evidence="2" id="KW-0472">Membrane</keyword>